<dbReference type="RefSeq" id="WP_073291236.1">
    <property type="nucleotide sequence ID" value="NZ_FRAV01000005.1"/>
</dbReference>
<accession>A0A1M6TBR1</accession>
<sequence length="90" mass="10541">MISKAFYIDKAFWLILIIPILMGVTYIFIEFLLWAVCRLAAYLSYHILKYFFVKSQKLNPEKPLKPLLLIIQTISLIIPPIIVFIKELLA</sequence>
<feature type="transmembrane region" description="Helical" evidence="1">
    <location>
        <begin position="12"/>
        <end position="45"/>
    </location>
</feature>
<dbReference type="AlphaFoldDB" id="A0A1M6TBR1"/>
<dbReference type="EMBL" id="FRAV01000005">
    <property type="protein sequence ID" value="SHK54266.1"/>
    <property type="molecule type" value="Genomic_DNA"/>
</dbReference>
<gene>
    <name evidence="2" type="ORF">SAMN05444267_100541</name>
</gene>
<keyword evidence="1" id="KW-0812">Transmembrane</keyword>
<keyword evidence="1" id="KW-0472">Membrane</keyword>
<protein>
    <submittedName>
        <fullName evidence="2">Uncharacterized protein</fullName>
    </submittedName>
</protein>
<proteinExistence type="predicted"/>
<keyword evidence="3" id="KW-1185">Reference proteome</keyword>
<organism evidence="2 3">
    <name type="scientific">Chryseobacterium polytrichastri</name>
    <dbReference type="NCBI Taxonomy" id="1302687"/>
    <lineage>
        <taxon>Bacteria</taxon>
        <taxon>Pseudomonadati</taxon>
        <taxon>Bacteroidota</taxon>
        <taxon>Flavobacteriia</taxon>
        <taxon>Flavobacteriales</taxon>
        <taxon>Weeksellaceae</taxon>
        <taxon>Chryseobacterium group</taxon>
        <taxon>Chryseobacterium</taxon>
    </lineage>
</organism>
<feature type="transmembrane region" description="Helical" evidence="1">
    <location>
        <begin position="66"/>
        <end position="85"/>
    </location>
</feature>
<reference evidence="3" key="1">
    <citation type="submission" date="2016-11" db="EMBL/GenBank/DDBJ databases">
        <authorList>
            <person name="Varghese N."/>
            <person name="Submissions S."/>
        </authorList>
    </citation>
    <scope>NUCLEOTIDE SEQUENCE [LARGE SCALE GENOMIC DNA]</scope>
    <source>
        <strain evidence="3">DSM 26899</strain>
    </source>
</reference>
<dbReference type="Proteomes" id="UP000184364">
    <property type="component" value="Unassembled WGS sequence"/>
</dbReference>
<evidence type="ECO:0000313" key="3">
    <source>
        <dbReference type="Proteomes" id="UP000184364"/>
    </source>
</evidence>
<keyword evidence="1" id="KW-1133">Transmembrane helix</keyword>
<evidence type="ECO:0000313" key="2">
    <source>
        <dbReference type="EMBL" id="SHK54266.1"/>
    </source>
</evidence>
<evidence type="ECO:0000256" key="1">
    <source>
        <dbReference type="SAM" id="Phobius"/>
    </source>
</evidence>
<name>A0A1M6TBR1_9FLAO</name>